<evidence type="ECO:0000256" key="6">
    <source>
        <dbReference type="ARBA" id="ARBA00022989"/>
    </source>
</evidence>
<evidence type="ECO:0000256" key="7">
    <source>
        <dbReference type="ARBA" id="ARBA00023040"/>
    </source>
</evidence>
<evidence type="ECO:0000259" key="14">
    <source>
        <dbReference type="PROSITE" id="PS50259"/>
    </source>
</evidence>
<dbReference type="GO" id="GO:0005886">
    <property type="term" value="C:plasma membrane"/>
    <property type="evidence" value="ECO:0007669"/>
    <property type="project" value="UniProtKB-SubCell"/>
</dbReference>
<gene>
    <name evidence="16" type="primary">LOC115472193</name>
</gene>
<evidence type="ECO:0000313" key="15">
    <source>
        <dbReference type="Proteomes" id="UP000515156"/>
    </source>
</evidence>
<feature type="chain" id="PRO_5028035922" evidence="13">
    <location>
        <begin position="19"/>
        <end position="955"/>
    </location>
</feature>
<dbReference type="InterPro" id="IPR000337">
    <property type="entry name" value="GPCR_3"/>
</dbReference>
<feature type="transmembrane region" description="Helical" evidence="12">
    <location>
        <begin position="845"/>
        <end position="868"/>
    </location>
</feature>
<dbReference type="RefSeq" id="XP_030062258.1">
    <property type="nucleotide sequence ID" value="XM_030206398.1"/>
</dbReference>
<dbReference type="InterPro" id="IPR028082">
    <property type="entry name" value="Peripla_BP_I"/>
</dbReference>
<evidence type="ECO:0000256" key="2">
    <source>
        <dbReference type="ARBA" id="ARBA00007242"/>
    </source>
</evidence>
<evidence type="ECO:0000313" key="16">
    <source>
        <dbReference type="RefSeq" id="XP_030062258.1"/>
    </source>
</evidence>
<dbReference type="InterPro" id="IPR001828">
    <property type="entry name" value="ANF_lig-bd_rcpt"/>
</dbReference>
<dbReference type="GeneID" id="115472193"/>
<dbReference type="Gene3D" id="3.40.50.2300">
    <property type="match status" value="2"/>
</dbReference>
<dbReference type="FunFam" id="3.40.50.2300:FF:000016">
    <property type="entry name" value="Taste 1 receptor member 2"/>
    <property type="match status" value="1"/>
</dbReference>
<dbReference type="InParanoid" id="A0A6P7YB49"/>
<accession>A0A6P7YB49</accession>
<proteinExistence type="inferred from homology"/>
<keyword evidence="6 12" id="KW-1133">Transmembrane helix</keyword>
<keyword evidence="5 13" id="KW-0732">Signal</keyword>
<evidence type="ECO:0000256" key="13">
    <source>
        <dbReference type="SAM" id="SignalP"/>
    </source>
</evidence>
<evidence type="ECO:0000256" key="5">
    <source>
        <dbReference type="ARBA" id="ARBA00022729"/>
    </source>
</evidence>
<dbReference type="InterPro" id="IPR004073">
    <property type="entry name" value="GPCR_3_vmron_rcpt_2"/>
</dbReference>
<feature type="transmembrane region" description="Helical" evidence="12">
    <location>
        <begin position="793"/>
        <end position="818"/>
    </location>
</feature>
<dbReference type="Proteomes" id="UP000515156">
    <property type="component" value="Chromosome 1"/>
</dbReference>
<dbReference type="OrthoDB" id="5984008at2759"/>
<feature type="transmembrane region" description="Helical" evidence="12">
    <location>
        <begin position="687"/>
        <end position="713"/>
    </location>
</feature>
<comment type="similarity">
    <text evidence="2">Belongs to the G-protein coupled receptor 3 family.</text>
</comment>
<feature type="transmembrane region" description="Helical" evidence="12">
    <location>
        <begin position="880"/>
        <end position="900"/>
    </location>
</feature>
<comment type="subcellular location">
    <subcellularLocation>
        <location evidence="1">Cell membrane</location>
        <topology evidence="1">Multi-pass membrane protein</topology>
    </subcellularLocation>
</comment>
<keyword evidence="15" id="KW-1185">Reference proteome</keyword>
<keyword evidence="7" id="KW-0297">G-protein coupled receptor</keyword>
<feature type="domain" description="G-protein coupled receptors family 3 profile" evidence="14">
    <location>
        <begin position="687"/>
        <end position="950"/>
    </location>
</feature>
<protein>
    <submittedName>
        <fullName evidence="16">Extracellular calcium-sensing receptor-like</fullName>
    </submittedName>
</protein>
<keyword evidence="3" id="KW-1003">Cell membrane</keyword>
<keyword evidence="8 12" id="KW-0472">Membrane</keyword>
<feature type="transmembrane region" description="Helical" evidence="12">
    <location>
        <begin position="906"/>
        <end position="928"/>
    </location>
</feature>
<dbReference type="InterPro" id="IPR038550">
    <property type="entry name" value="GPCR_3_9-Cys_sf"/>
</dbReference>
<dbReference type="CDD" id="cd06365">
    <property type="entry name" value="PBP1_pheromone_receptor"/>
    <property type="match status" value="1"/>
</dbReference>
<dbReference type="GO" id="GO:0004930">
    <property type="term" value="F:G protein-coupled receptor activity"/>
    <property type="evidence" value="ECO:0007669"/>
    <property type="project" value="UniProtKB-KW"/>
</dbReference>
<feature type="transmembrane region" description="Helical" evidence="12">
    <location>
        <begin position="725"/>
        <end position="746"/>
    </location>
</feature>
<evidence type="ECO:0000256" key="12">
    <source>
        <dbReference type="SAM" id="Phobius"/>
    </source>
</evidence>
<feature type="transmembrane region" description="Helical" evidence="12">
    <location>
        <begin position="758"/>
        <end position="781"/>
    </location>
</feature>
<evidence type="ECO:0000256" key="4">
    <source>
        <dbReference type="ARBA" id="ARBA00022692"/>
    </source>
</evidence>
<organism evidence="15 16">
    <name type="scientific">Microcaecilia unicolor</name>
    <dbReference type="NCBI Taxonomy" id="1415580"/>
    <lineage>
        <taxon>Eukaryota</taxon>
        <taxon>Metazoa</taxon>
        <taxon>Chordata</taxon>
        <taxon>Craniata</taxon>
        <taxon>Vertebrata</taxon>
        <taxon>Euteleostomi</taxon>
        <taxon>Amphibia</taxon>
        <taxon>Gymnophiona</taxon>
        <taxon>Siphonopidae</taxon>
        <taxon>Microcaecilia</taxon>
    </lineage>
</organism>
<dbReference type="Pfam" id="PF00003">
    <property type="entry name" value="7tm_3"/>
    <property type="match status" value="1"/>
</dbReference>
<dbReference type="Pfam" id="PF07562">
    <property type="entry name" value="NCD3G"/>
    <property type="match status" value="1"/>
</dbReference>
<dbReference type="InterPro" id="IPR000068">
    <property type="entry name" value="GPCR_3_Ca_sens_rcpt-rel"/>
</dbReference>
<dbReference type="KEGG" id="muo:115472193"/>
<dbReference type="PRINTS" id="PR00248">
    <property type="entry name" value="GPCRMGR"/>
</dbReference>
<dbReference type="CDD" id="cd15283">
    <property type="entry name" value="7tmC_V2R_pheromone"/>
    <property type="match status" value="1"/>
</dbReference>
<evidence type="ECO:0000256" key="11">
    <source>
        <dbReference type="ARBA" id="ARBA00023224"/>
    </source>
</evidence>
<sequence>MNAKATIVLMILPPKIMLLSLIIVPQESTHFSCHLEKPKNEAFFIRGDVIIGAVTVLHAKIHHEDVTFREKPPAAICQGEDRRSTKLSVLFPAVTNPRYKDLGRSQNSKIDFLLLITELGQEQERTDCGSRHSGSSLLVRAPLGRKDEKVREWRFHIRYYRDALAMVFAIVEINQNSQLLPNVTLGFKMYDSCVSESRALQGAMSLLWEKQESRMGNNNNNLLPSLAGIVGDAMSTLSIPIARILGLYNFPQISFGSLDPVLGDKLLFPSFLRTVPNERIQDMALSHLLNHLKWTWVGILTRDDDSGELAGQYLKKQIAQNDGCVAFLEKIHFHYSQAKIAQIVDVVTKSTVTVIVVYCEEMHLKPLLEALSAQKVTDKVWICTLSFIFTPGIFSEDAWRLFNGSIGLVLHSGNMPGFTRFLSRIHPFTNQRDIFMKIFWEKVFACKWAENGSLERTRAEDMKSGRLFCTGAEELEPLITSLFELGDMSYTFQAYSAVYAFAFALQDLFTCTERVLSSAYEACMVYKLHHLHPWKVLQHLKKVHFHTPMGEEIFFDERGEIPGKFDIMNVQIFPDKMFKLEKVGRFDAQATNGKELLLNSSAIMWSKGYNQIPHSLCSEICSPGYRKVFIEGQPTCCFHCVTCSRGEITDEHDPNVCLKCPEEKWPNKNQDQCLPRQPQFLSYEETMGAALAIAAVTFCLLTLFILVIFRKYAETPVVKANNRNLSYILLMALTLCFLSTLLFIGHPVKSTCLLRQTVFGITFSITVSCMLAKTVTVIMAFKSTKPNVLRKKLGCNVTSFIVLFCPVVQVFICVIWLASSPPFPESNMKSQSDKIVIQCNEGSPLLFYSMLGYLGVLAIVSFIVAFLARKLPNSFNEGKCITFSMFVFLSVWLSFIPAYLSAEGKYIVVVEIFAILASSAGLLSCLFFPKCYIILFQSEMNTKEYIRRKHGSNNG</sequence>
<dbReference type="AlphaFoldDB" id="A0A6P7YB49"/>
<dbReference type="SUPFAM" id="SSF53822">
    <property type="entry name" value="Periplasmic binding protein-like I"/>
    <property type="match status" value="1"/>
</dbReference>
<name>A0A6P7YB49_9AMPH</name>
<dbReference type="InterPro" id="IPR011500">
    <property type="entry name" value="GPCR_3_9-Cys_dom"/>
</dbReference>
<keyword evidence="4 12" id="KW-0812">Transmembrane</keyword>
<evidence type="ECO:0000256" key="9">
    <source>
        <dbReference type="ARBA" id="ARBA00023170"/>
    </source>
</evidence>
<dbReference type="FunFam" id="2.10.50.30:FF:000002">
    <property type="entry name" value="Vomeronasal 2 receptor, h1"/>
    <property type="match status" value="1"/>
</dbReference>
<dbReference type="PANTHER" id="PTHR24061">
    <property type="entry name" value="CALCIUM-SENSING RECEPTOR-RELATED"/>
    <property type="match status" value="1"/>
</dbReference>
<dbReference type="PANTHER" id="PTHR24061:SF0">
    <property type="entry name" value="C-FAMILY ODORANT RECEPTOR OLFCT1"/>
    <property type="match status" value="1"/>
</dbReference>
<dbReference type="PROSITE" id="PS50259">
    <property type="entry name" value="G_PROTEIN_RECEP_F3_4"/>
    <property type="match status" value="1"/>
</dbReference>
<keyword evidence="10" id="KW-0325">Glycoprotein</keyword>
<feature type="signal peptide" evidence="13">
    <location>
        <begin position="1"/>
        <end position="18"/>
    </location>
</feature>
<dbReference type="PRINTS" id="PR01535">
    <property type="entry name" value="VOMERONASL2R"/>
</dbReference>
<dbReference type="InterPro" id="IPR017978">
    <property type="entry name" value="GPCR_3_C"/>
</dbReference>
<reference evidence="16" key="1">
    <citation type="submission" date="2025-08" db="UniProtKB">
        <authorList>
            <consortium name="RefSeq"/>
        </authorList>
    </citation>
    <scope>IDENTIFICATION</scope>
</reference>
<evidence type="ECO:0000256" key="1">
    <source>
        <dbReference type="ARBA" id="ARBA00004651"/>
    </source>
</evidence>
<evidence type="ECO:0000256" key="8">
    <source>
        <dbReference type="ARBA" id="ARBA00023136"/>
    </source>
</evidence>
<evidence type="ECO:0000256" key="3">
    <source>
        <dbReference type="ARBA" id="ARBA00022475"/>
    </source>
</evidence>
<keyword evidence="11" id="KW-0807">Transducer</keyword>
<evidence type="ECO:0000256" key="10">
    <source>
        <dbReference type="ARBA" id="ARBA00023180"/>
    </source>
</evidence>
<dbReference type="Pfam" id="PF01094">
    <property type="entry name" value="ANF_receptor"/>
    <property type="match status" value="1"/>
</dbReference>
<keyword evidence="9" id="KW-0675">Receptor</keyword>
<dbReference type="Gene3D" id="2.10.50.30">
    <property type="entry name" value="GPCR, family 3, nine cysteines domain"/>
    <property type="match status" value="1"/>
</dbReference>